<gene>
    <name evidence="3" type="ORF">CTEN210_01464</name>
</gene>
<name>A0AAD3GZP0_9STRA</name>
<feature type="transmembrane region" description="Helical" evidence="2">
    <location>
        <begin position="225"/>
        <end position="249"/>
    </location>
</feature>
<evidence type="ECO:0000313" key="3">
    <source>
        <dbReference type="EMBL" id="GFH44990.1"/>
    </source>
</evidence>
<feature type="transmembrane region" description="Helical" evidence="2">
    <location>
        <begin position="401"/>
        <end position="426"/>
    </location>
</feature>
<organism evidence="3 4">
    <name type="scientific">Chaetoceros tenuissimus</name>
    <dbReference type="NCBI Taxonomy" id="426638"/>
    <lineage>
        <taxon>Eukaryota</taxon>
        <taxon>Sar</taxon>
        <taxon>Stramenopiles</taxon>
        <taxon>Ochrophyta</taxon>
        <taxon>Bacillariophyta</taxon>
        <taxon>Coscinodiscophyceae</taxon>
        <taxon>Chaetocerotophycidae</taxon>
        <taxon>Chaetocerotales</taxon>
        <taxon>Chaetocerotaceae</taxon>
        <taxon>Chaetoceros</taxon>
    </lineage>
</organism>
<dbReference type="InterPro" id="IPR004693">
    <property type="entry name" value="Silicon_transpt"/>
</dbReference>
<keyword evidence="2" id="KW-0812">Transmembrane</keyword>
<dbReference type="Pfam" id="PF03842">
    <property type="entry name" value="Silic_transp"/>
    <property type="match status" value="1"/>
</dbReference>
<feature type="transmembrane region" description="Helical" evidence="2">
    <location>
        <begin position="570"/>
        <end position="594"/>
    </location>
</feature>
<keyword evidence="4" id="KW-1185">Reference proteome</keyword>
<accession>A0AAD3GZP0</accession>
<feature type="region of interest" description="Disordered" evidence="1">
    <location>
        <begin position="1"/>
        <end position="32"/>
    </location>
</feature>
<feature type="transmembrane region" description="Helical" evidence="2">
    <location>
        <begin position="317"/>
        <end position="335"/>
    </location>
</feature>
<feature type="transmembrane region" description="Helical" evidence="2">
    <location>
        <begin position="494"/>
        <end position="514"/>
    </location>
</feature>
<reference evidence="3 4" key="1">
    <citation type="journal article" date="2021" name="Sci. Rep.">
        <title>The genome of the diatom Chaetoceros tenuissimus carries an ancient integrated fragment of an extant virus.</title>
        <authorList>
            <person name="Hongo Y."/>
            <person name="Kimura K."/>
            <person name="Takaki Y."/>
            <person name="Yoshida Y."/>
            <person name="Baba S."/>
            <person name="Kobayashi G."/>
            <person name="Nagasaki K."/>
            <person name="Hano T."/>
            <person name="Tomaru Y."/>
        </authorList>
    </citation>
    <scope>NUCLEOTIDE SEQUENCE [LARGE SCALE GENOMIC DNA]</scope>
    <source>
        <strain evidence="3 4">NIES-3715</strain>
    </source>
</reference>
<keyword evidence="2" id="KW-0472">Membrane</keyword>
<feature type="transmembrane region" description="Helical" evidence="2">
    <location>
        <begin position="193"/>
        <end position="213"/>
    </location>
</feature>
<proteinExistence type="predicted"/>
<feature type="transmembrane region" description="Helical" evidence="2">
    <location>
        <begin position="286"/>
        <end position="305"/>
    </location>
</feature>
<feature type="transmembrane region" description="Helical" evidence="2">
    <location>
        <begin position="534"/>
        <end position="558"/>
    </location>
</feature>
<dbReference type="GO" id="GO:0015708">
    <property type="term" value="P:silicic acid import across plasma membrane"/>
    <property type="evidence" value="ECO:0007669"/>
    <property type="project" value="InterPro"/>
</dbReference>
<evidence type="ECO:0000256" key="2">
    <source>
        <dbReference type="SAM" id="Phobius"/>
    </source>
</evidence>
<feature type="transmembrane region" description="Helical" evidence="2">
    <location>
        <begin position="356"/>
        <end position="381"/>
    </location>
</feature>
<protein>
    <recommendedName>
        <fullName evidence="5">Silicon transporter</fullName>
    </recommendedName>
</protein>
<comment type="caution">
    <text evidence="3">The sequence shown here is derived from an EMBL/GenBank/DDBJ whole genome shotgun (WGS) entry which is preliminary data.</text>
</comment>
<dbReference type="EMBL" id="BLLK01000020">
    <property type="protein sequence ID" value="GFH44990.1"/>
    <property type="molecule type" value="Genomic_DNA"/>
</dbReference>
<dbReference type="AlphaFoldDB" id="A0AAD3GZP0"/>
<evidence type="ECO:0008006" key="5">
    <source>
        <dbReference type="Google" id="ProtNLM"/>
    </source>
</evidence>
<keyword evidence="2" id="KW-1133">Transmembrane helix</keyword>
<dbReference type="Proteomes" id="UP001054902">
    <property type="component" value="Unassembled WGS sequence"/>
</dbReference>
<evidence type="ECO:0000256" key="1">
    <source>
        <dbReference type="SAM" id="MobiDB-lite"/>
    </source>
</evidence>
<feature type="transmembrane region" description="Helical" evidence="2">
    <location>
        <begin position="438"/>
        <end position="465"/>
    </location>
</feature>
<evidence type="ECO:0000313" key="4">
    <source>
        <dbReference type="Proteomes" id="UP001054902"/>
    </source>
</evidence>
<feature type="compositionally biased region" description="Basic and acidic residues" evidence="1">
    <location>
        <begin position="1"/>
        <end position="15"/>
    </location>
</feature>
<sequence>MKQEKDSPSNQKEEYIVSAPFPTDEEKGTSDLESQEEVALNNEINIEESMVSHLLESEDFLPKNDNPIATQKQGMFPIACDDTEKEIREFMVTSSRSNFSKEASKMSLSARPALERQVGMRNIQFRHIRVSQCNIDVDYFNGAHIHEEINPFSVSIKYDELEAMPDFHKSFRAQAQPGSCWDQFFKVLDGLKYIYSSILLVFCVVLVNAGIFARESYMDIHPAGSFIIFWFLILWLAMMEGGQGCIVGLKQIDKKLYAESHPISLKINEISHKGDNMERVIIGRQFLVVLVVFLINLAGSAKPLADPLNLPPLVNNIFLTNGVALMISSIVLGNLTSQVNAAECMLDFINNYFMFFTAYVSLAIEYSGLLHSVYLIQYIFALMTKSPVESDEPPRSLLQNFVFWGKVTASTVLLFFSLAVTLEALFRSQSGIWEGTPVWASVILFFLFLCVVGLMEGMQIAAFSLMNMPEDELNKHSVAAANCALMFEGTNLQAFLIGRQMFVASLMFIVAKIASISVEEGERNIFDVPDGFQVFLNTGLLGAIVLTVIGSLAWRVIASAFPLPFMSNPLIYLIIRICLLLEMVGICSSVWILSKGTKALFKYKTDENYIPKDDTKNVEP</sequence>